<dbReference type="Gene3D" id="3.40.50.1220">
    <property type="entry name" value="TPP-binding domain"/>
    <property type="match status" value="1"/>
</dbReference>
<dbReference type="Pfam" id="PF00766">
    <property type="entry name" value="ETF_alpha"/>
    <property type="match status" value="1"/>
</dbReference>
<feature type="binding site" evidence="2">
    <location>
        <begin position="256"/>
        <end position="260"/>
    </location>
    <ligand>
        <name>FAD</name>
        <dbReference type="ChEBI" id="CHEBI:57692"/>
    </ligand>
</feature>
<feature type="binding site" evidence="2">
    <location>
        <position position="294"/>
    </location>
    <ligand>
        <name>FAD</name>
        <dbReference type="ChEBI" id="CHEBI:57692"/>
    </ligand>
</feature>
<dbReference type="InterPro" id="IPR033947">
    <property type="entry name" value="ETF_alpha_N"/>
</dbReference>
<dbReference type="Pfam" id="PF01012">
    <property type="entry name" value="ETF"/>
    <property type="match status" value="1"/>
</dbReference>
<dbReference type="RefSeq" id="WP_184528268.1">
    <property type="nucleotide sequence ID" value="NZ_JACHGK010000014.1"/>
</dbReference>
<dbReference type="InterPro" id="IPR014730">
    <property type="entry name" value="ETF_a/b_N"/>
</dbReference>
<evidence type="ECO:0000313" key="5">
    <source>
        <dbReference type="Proteomes" id="UP000531594"/>
    </source>
</evidence>
<feature type="binding site" evidence="2">
    <location>
        <begin position="242"/>
        <end position="243"/>
    </location>
    <ligand>
        <name>FAD</name>
        <dbReference type="ChEBI" id="CHEBI:57692"/>
    </ligand>
</feature>
<sequence>MKAQGIWIFAEQSNGVQEQSTYELLGKALELKEQLHEEITAVLLGYQIKGLTEKLIQHGADKVIVVDHPVLAHYNPRPYAKVLEVLCRKYEPSIFLFAATSFGRDLAPRAMTKLGTGLTADCLDLEVNEDGILEQIKPSFGGNIMCKIIIPEARPQMVTVRPNIFPVLLPNINRRGEIILEAITVEDDFNYEVIEEQPLVEDTLTLENADFIVSIGRGIGKKDHVDIAQKLADAAGAKLAVTRPLVDNGWFTPFDQIGQSGKTVKPNAILNLGISGAVHYTVGMQNSGLIISVNNNKDNALFRMSDYAAVADIKALLPELMKQLQNKKVPVLV</sequence>
<dbReference type="EMBL" id="JACHGK010000014">
    <property type="protein sequence ID" value="MBB6446869.1"/>
    <property type="molecule type" value="Genomic_DNA"/>
</dbReference>
<keyword evidence="2" id="KW-0274">FAD</keyword>
<gene>
    <name evidence="4" type="ORF">HNR53_003534</name>
</gene>
<dbReference type="Gene3D" id="3.40.50.620">
    <property type="entry name" value="HUPs"/>
    <property type="match status" value="1"/>
</dbReference>
<dbReference type="InterPro" id="IPR029035">
    <property type="entry name" value="DHS-like_NAD/FAD-binding_dom"/>
</dbReference>
<proteinExistence type="inferred from homology"/>
<dbReference type="CDD" id="cd01715">
    <property type="entry name" value="ETF_alpha"/>
    <property type="match status" value="1"/>
</dbReference>
<protein>
    <submittedName>
        <fullName evidence="4">Electron transfer flavoprotein alpha subunit</fullName>
    </submittedName>
</protein>
<dbReference type="GO" id="GO:0009055">
    <property type="term" value="F:electron transfer activity"/>
    <property type="evidence" value="ECO:0007669"/>
    <property type="project" value="InterPro"/>
</dbReference>
<dbReference type="PANTHER" id="PTHR43153:SF1">
    <property type="entry name" value="ELECTRON TRANSFER FLAVOPROTEIN SUBUNIT ALPHA, MITOCHONDRIAL"/>
    <property type="match status" value="1"/>
</dbReference>
<dbReference type="AlphaFoldDB" id="A0A7X0HU15"/>
<dbReference type="SUPFAM" id="SSF52402">
    <property type="entry name" value="Adenine nucleotide alpha hydrolases-like"/>
    <property type="match status" value="1"/>
</dbReference>
<comment type="similarity">
    <text evidence="1">Belongs to the ETF alpha-subunit/FixB family.</text>
</comment>
<evidence type="ECO:0000313" key="4">
    <source>
        <dbReference type="EMBL" id="MBB6446869.1"/>
    </source>
</evidence>
<evidence type="ECO:0000256" key="1">
    <source>
        <dbReference type="ARBA" id="ARBA00005817"/>
    </source>
</evidence>
<dbReference type="PANTHER" id="PTHR43153">
    <property type="entry name" value="ELECTRON TRANSFER FLAVOPROTEIN ALPHA"/>
    <property type="match status" value="1"/>
</dbReference>
<dbReference type="GO" id="GO:0050660">
    <property type="term" value="F:flavin adenine dinucleotide binding"/>
    <property type="evidence" value="ECO:0007669"/>
    <property type="project" value="InterPro"/>
</dbReference>
<dbReference type="InterPro" id="IPR014729">
    <property type="entry name" value="Rossmann-like_a/b/a_fold"/>
</dbReference>
<reference evidence="4 5" key="1">
    <citation type="submission" date="2020-08" db="EMBL/GenBank/DDBJ databases">
        <title>Genomic Encyclopedia of Type Strains, Phase IV (KMG-IV): sequencing the most valuable type-strain genomes for metagenomic binning, comparative biology and taxonomic classification.</title>
        <authorList>
            <person name="Goeker M."/>
        </authorList>
    </citation>
    <scope>NUCLEOTIDE SEQUENCE [LARGE SCALE GENOMIC DNA]</scope>
    <source>
        <strain evidence="4 5">DSM 5391</strain>
    </source>
</reference>
<feature type="binding site" evidence="2">
    <location>
        <begin position="312"/>
        <end position="313"/>
    </location>
    <ligand>
        <name>FAD</name>
        <dbReference type="ChEBI" id="CHEBI:57692"/>
    </ligand>
</feature>
<keyword evidence="5" id="KW-1185">Reference proteome</keyword>
<dbReference type="GO" id="GO:0033539">
    <property type="term" value="P:fatty acid beta-oxidation using acyl-CoA dehydrogenase"/>
    <property type="evidence" value="ECO:0007669"/>
    <property type="project" value="TreeGrafter"/>
</dbReference>
<dbReference type="SUPFAM" id="SSF52467">
    <property type="entry name" value="DHS-like NAD/FAD-binding domain"/>
    <property type="match status" value="1"/>
</dbReference>
<feature type="binding site" evidence="2">
    <location>
        <position position="217"/>
    </location>
    <ligand>
        <name>FAD</name>
        <dbReference type="ChEBI" id="CHEBI:57692"/>
    </ligand>
</feature>
<name>A0A7X0HU15_9BACI</name>
<dbReference type="SMART" id="SM00893">
    <property type="entry name" value="ETF"/>
    <property type="match status" value="1"/>
</dbReference>
<dbReference type="InterPro" id="IPR001308">
    <property type="entry name" value="ETF_a/FixB"/>
</dbReference>
<feature type="domain" description="Electron transfer flavoprotein alpha/beta-subunit N-terminal" evidence="3">
    <location>
        <begin position="6"/>
        <end position="203"/>
    </location>
</feature>
<evidence type="ECO:0000256" key="2">
    <source>
        <dbReference type="PIRSR" id="PIRSR000089-1"/>
    </source>
</evidence>
<keyword evidence="2" id="KW-0285">Flavoprotein</keyword>
<comment type="caution">
    <text evidence="4">The sequence shown here is derived from an EMBL/GenBank/DDBJ whole genome shotgun (WGS) entry which is preliminary data.</text>
</comment>
<dbReference type="PIRSF" id="PIRSF000089">
    <property type="entry name" value="Electra_flavoP_a"/>
    <property type="match status" value="1"/>
</dbReference>
<accession>A0A7X0HU15</accession>
<dbReference type="InterPro" id="IPR014731">
    <property type="entry name" value="ETF_asu_C"/>
</dbReference>
<evidence type="ECO:0000259" key="3">
    <source>
        <dbReference type="SMART" id="SM00893"/>
    </source>
</evidence>
<comment type="cofactor">
    <cofactor evidence="2">
        <name>FAD</name>
        <dbReference type="ChEBI" id="CHEBI:57692"/>
    </cofactor>
    <text evidence="2">Binds 1 FAD per dimer.</text>
</comment>
<dbReference type="Proteomes" id="UP000531594">
    <property type="component" value="Unassembled WGS sequence"/>
</dbReference>
<organism evidence="4 5">
    <name type="scientific">Bacillus benzoevorans</name>
    <dbReference type="NCBI Taxonomy" id="1456"/>
    <lineage>
        <taxon>Bacteria</taxon>
        <taxon>Bacillati</taxon>
        <taxon>Bacillota</taxon>
        <taxon>Bacilli</taxon>
        <taxon>Bacillales</taxon>
        <taxon>Bacillaceae</taxon>
        <taxon>Bacillus</taxon>
    </lineage>
</organism>